<dbReference type="GO" id="GO:0043720">
    <property type="term" value="F:3-keto-5-aminohexanoate cleavage activity"/>
    <property type="evidence" value="ECO:0007669"/>
    <property type="project" value="InterPro"/>
</dbReference>
<evidence type="ECO:0000313" key="6">
    <source>
        <dbReference type="Proteomes" id="UP000199077"/>
    </source>
</evidence>
<dbReference type="AlphaFoldDB" id="A0A1H0SVD1"/>
<accession>A0A1H0SVD1</accession>
<dbReference type="EMBL" id="LT629711">
    <property type="protein sequence ID" value="SDP45727.1"/>
    <property type="molecule type" value="Genomic_DNA"/>
</dbReference>
<dbReference type="InterPro" id="IPR008567">
    <property type="entry name" value="BKACE"/>
</dbReference>
<name>A0A1H0SVD1_9MICO</name>
<evidence type="ECO:0000256" key="4">
    <source>
        <dbReference type="ARBA" id="ARBA00022833"/>
    </source>
</evidence>
<evidence type="ECO:0000256" key="1">
    <source>
        <dbReference type="ARBA" id="ARBA00001947"/>
    </source>
</evidence>
<dbReference type="PANTHER" id="PTHR37418:SF2">
    <property type="entry name" value="3-KETO-5-AMINOHEXANOATE CLEAVAGE ENZYME"/>
    <property type="match status" value="1"/>
</dbReference>
<keyword evidence="2" id="KW-0808">Transferase</keyword>
<dbReference type="Pfam" id="PF05853">
    <property type="entry name" value="BKACE"/>
    <property type="match status" value="1"/>
</dbReference>
<evidence type="ECO:0000256" key="3">
    <source>
        <dbReference type="ARBA" id="ARBA00022723"/>
    </source>
</evidence>
<protein>
    <submittedName>
        <fullName evidence="5">Uncharacterized conserved protein, DUF849 family</fullName>
    </submittedName>
</protein>
<dbReference type="InterPro" id="IPR013785">
    <property type="entry name" value="Aldolase_TIM"/>
</dbReference>
<comment type="cofactor">
    <cofactor evidence="1">
        <name>Zn(2+)</name>
        <dbReference type="ChEBI" id="CHEBI:29105"/>
    </cofactor>
</comment>
<gene>
    <name evidence="5" type="ORF">SAMN04489867_2523</name>
</gene>
<dbReference type="GO" id="GO:0046872">
    <property type="term" value="F:metal ion binding"/>
    <property type="evidence" value="ECO:0007669"/>
    <property type="project" value="UniProtKB-KW"/>
</dbReference>
<keyword evidence="4" id="KW-0862">Zinc</keyword>
<sequence>MMSAMVLTPGSGVTGTLITVAPTGAELAKADFPQLPTTLEELVETAVACEAAGAAMIHLHIRDGEHRPTLDHGHLKAAVDALREQTSLVIQLSTGGSVHDPLDQRLTVLDAEPDSCSLTCGTTNFGDDVFLNPYGFMSDLYVQAQEREVVPEFELFDLGHVASLARLIDTHGLPFGGKVHVDFVTGVPGGMPGTPAALLAGVAMLPAEVTSWSATGIGRSHLPVAAASLAAGGHLRVGMEDNVVYARGVPVEHNSQLVERAAHLAEVMQRPALSTAQARTMLGVKDRG</sequence>
<keyword evidence="6" id="KW-1185">Reference proteome</keyword>
<dbReference type="STRING" id="443156.SAMN04489867_2523"/>
<dbReference type="PANTHER" id="PTHR37418">
    <property type="entry name" value="3-KETO-5-AMINOHEXANOATE CLEAVAGE ENZYME-RELATED"/>
    <property type="match status" value="1"/>
</dbReference>
<dbReference type="Gene3D" id="3.20.20.70">
    <property type="entry name" value="Aldolase class I"/>
    <property type="match status" value="1"/>
</dbReference>
<evidence type="ECO:0000256" key="2">
    <source>
        <dbReference type="ARBA" id="ARBA00022679"/>
    </source>
</evidence>
<reference evidence="6" key="1">
    <citation type="submission" date="2016-10" db="EMBL/GenBank/DDBJ databases">
        <authorList>
            <person name="Varghese N."/>
            <person name="Submissions S."/>
        </authorList>
    </citation>
    <scope>NUCLEOTIDE SEQUENCE [LARGE SCALE GENOMIC DNA]</scope>
    <source>
        <strain evidence="6">DSM 22329</strain>
    </source>
</reference>
<keyword evidence="3" id="KW-0479">Metal-binding</keyword>
<evidence type="ECO:0000313" key="5">
    <source>
        <dbReference type="EMBL" id="SDP45727.1"/>
    </source>
</evidence>
<proteinExistence type="predicted"/>
<dbReference type="Proteomes" id="UP000199077">
    <property type="component" value="Chromosome I"/>
</dbReference>
<organism evidence="5 6">
    <name type="scientific">Pedococcus dokdonensis</name>
    <dbReference type="NCBI Taxonomy" id="443156"/>
    <lineage>
        <taxon>Bacteria</taxon>
        <taxon>Bacillati</taxon>
        <taxon>Actinomycetota</taxon>
        <taxon>Actinomycetes</taxon>
        <taxon>Micrococcales</taxon>
        <taxon>Intrasporangiaceae</taxon>
        <taxon>Pedococcus</taxon>
    </lineage>
</organism>